<reference evidence="4" key="1">
    <citation type="journal article" date="2015" name="PLoS Genet.">
        <title>Genome Sequence and Transcriptome Analyses of Chrysochromulina tobin: Metabolic Tools for Enhanced Algal Fitness in the Prominent Order Prymnesiales (Haptophyceae).</title>
        <authorList>
            <person name="Hovde B.T."/>
            <person name="Deodato C.R."/>
            <person name="Hunsperger H.M."/>
            <person name="Ryken S.A."/>
            <person name="Yost W."/>
            <person name="Jha R.K."/>
            <person name="Patterson J."/>
            <person name="Monnat R.J. Jr."/>
            <person name="Barlow S.B."/>
            <person name="Starkenburg S.R."/>
            <person name="Cattolico R.A."/>
        </authorList>
    </citation>
    <scope>NUCLEOTIDE SEQUENCE</scope>
    <source>
        <strain evidence="4">CCMP291</strain>
    </source>
</reference>
<evidence type="ECO:0000256" key="2">
    <source>
        <dbReference type="SAM" id="SignalP"/>
    </source>
</evidence>
<evidence type="ECO:0000313" key="3">
    <source>
        <dbReference type="EMBL" id="KOO33090.1"/>
    </source>
</evidence>
<feature type="region of interest" description="Disordered" evidence="1">
    <location>
        <begin position="86"/>
        <end position="108"/>
    </location>
</feature>
<accession>A0A0M0K2Q5</accession>
<proteinExistence type="predicted"/>
<dbReference type="AlphaFoldDB" id="A0A0M0K2Q5"/>
<name>A0A0M0K2Q5_9EUKA</name>
<feature type="signal peptide" evidence="2">
    <location>
        <begin position="1"/>
        <end position="18"/>
    </location>
</feature>
<evidence type="ECO:0000313" key="4">
    <source>
        <dbReference type="Proteomes" id="UP000037460"/>
    </source>
</evidence>
<keyword evidence="4" id="KW-1185">Reference proteome</keyword>
<sequence length="108" mass="12058">MMSLWAFVFSLNSPSASARQASRRQFWPRRGDLRARGAPESQTLIVLSNDPDTILVPSGENATDMISRLWAFVFSLNCSSLSARQANSRQFGPRRGDLRAPAHLNPRL</sequence>
<keyword evidence="2" id="KW-0732">Signal</keyword>
<feature type="chain" id="PRO_5005602319" description="Secreted protein" evidence="2">
    <location>
        <begin position="19"/>
        <end position="108"/>
    </location>
</feature>
<evidence type="ECO:0000256" key="1">
    <source>
        <dbReference type="SAM" id="MobiDB-lite"/>
    </source>
</evidence>
<dbReference type="Proteomes" id="UP000037460">
    <property type="component" value="Unassembled WGS sequence"/>
</dbReference>
<protein>
    <recommendedName>
        <fullName evidence="5">Secreted protein</fullName>
    </recommendedName>
</protein>
<gene>
    <name evidence="3" type="ORF">Ctob_007848</name>
</gene>
<dbReference type="EMBL" id="JWZX01001603">
    <property type="protein sequence ID" value="KOO33090.1"/>
    <property type="molecule type" value="Genomic_DNA"/>
</dbReference>
<comment type="caution">
    <text evidence="3">The sequence shown here is derived from an EMBL/GenBank/DDBJ whole genome shotgun (WGS) entry which is preliminary data.</text>
</comment>
<evidence type="ECO:0008006" key="5">
    <source>
        <dbReference type="Google" id="ProtNLM"/>
    </source>
</evidence>
<organism evidence="3 4">
    <name type="scientific">Chrysochromulina tobinii</name>
    <dbReference type="NCBI Taxonomy" id="1460289"/>
    <lineage>
        <taxon>Eukaryota</taxon>
        <taxon>Haptista</taxon>
        <taxon>Haptophyta</taxon>
        <taxon>Prymnesiophyceae</taxon>
        <taxon>Prymnesiales</taxon>
        <taxon>Chrysochromulinaceae</taxon>
        <taxon>Chrysochromulina</taxon>
    </lineage>
</organism>